<organism evidence="2 3">
    <name type="scientific">Dreissena polymorpha</name>
    <name type="common">Zebra mussel</name>
    <name type="synonym">Mytilus polymorpha</name>
    <dbReference type="NCBI Taxonomy" id="45954"/>
    <lineage>
        <taxon>Eukaryota</taxon>
        <taxon>Metazoa</taxon>
        <taxon>Spiralia</taxon>
        <taxon>Lophotrochozoa</taxon>
        <taxon>Mollusca</taxon>
        <taxon>Bivalvia</taxon>
        <taxon>Autobranchia</taxon>
        <taxon>Heteroconchia</taxon>
        <taxon>Euheterodonta</taxon>
        <taxon>Imparidentia</taxon>
        <taxon>Neoheterodontei</taxon>
        <taxon>Myida</taxon>
        <taxon>Dreissenoidea</taxon>
        <taxon>Dreissenidae</taxon>
        <taxon>Dreissena</taxon>
    </lineage>
</organism>
<dbReference type="InterPro" id="IPR004046">
    <property type="entry name" value="GST_C"/>
</dbReference>
<dbReference type="Proteomes" id="UP000828390">
    <property type="component" value="Unassembled WGS sequence"/>
</dbReference>
<dbReference type="InterPro" id="IPR036249">
    <property type="entry name" value="Thioredoxin-like_sf"/>
</dbReference>
<dbReference type="InterPro" id="IPR040079">
    <property type="entry name" value="Glutathione_S-Trfase"/>
</dbReference>
<dbReference type="Pfam" id="PF02798">
    <property type="entry name" value="GST_N"/>
    <property type="match status" value="1"/>
</dbReference>
<dbReference type="SFLD" id="SFLDS00019">
    <property type="entry name" value="Glutathione_Transferase_(cytos"/>
    <property type="match status" value="1"/>
</dbReference>
<dbReference type="Gene3D" id="3.40.30.10">
    <property type="entry name" value="Glutaredoxin"/>
    <property type="match status" value="1"/>
</dbReference>
<dbReference type="InterPro" id="IPR050213">
    <property type="entry name" value="GST_superfamily"/>
</dbReference>
<evidence type="ECO:0000259" key="1">
    <source>
        <dbReference type="PROSITE" id="PS50404"/>
    </source>
</evidence>
<dbReference type="GO" id="GO:0004364">
    <property type="term" value="F:glutathione transferase activity"/>
    <property type="evidence" value="ECO:0007669"/>
    <property type="project" value="TreeGrafter"/>
</dbReference>
<dbReference type="CDD" id="cd03039">
    <property type="entry name" value="GST_N_Sigma_like"/>
    <property type="match status" value="1"/>
</dbReference>
<dbReference type="PROSITE" id="PS50404">
    <property type="entry name" value="GST_NTER"/>
    <property type="match status" value="1"/>
</dbReference>
<feature type="domain" description="GST N-terminal" evidence="1">
    <location>
        <begin position="2"/>
        <end position="83"/>
    </location>
</feature>
<dbReference type="EMBL" id="JAIWYP010000001">
    <property type="protein sequence ID" value="KAH3881108.1"/>
    <property type="molecule type" value="Genomic_DNA"/>
</dbReference>
<dbReference type="PANTHER" id="PTHR11571">
    <property type="entry name" value="GLUTATHIONE S-TRANSFERASE"/>
    <property type="match status" value="1"/>
</dbReference>
<reference evidence="2" key="2">
    <citation type="submission" date="2020-11" db="EMBL/GenBank/DDBJ databases">
        <authorList>
            <person name="McCartney M.A."/>
            <person name="Auch B."/>
            <person name="Kono T."/>
            <person name="Mallez S."/>
            <person name="Becker A."/>
            <person name="Gohl D.M."/>
            <person name="Silverstein K.A.T."/>
            <person name="Koren S."/>
            <person name="Bechman K.B."/>
            <person name="Herman A."/>
            <person name="Abrahante J.E."/>
            <person name="Garbe J."/>
        </authorList>
    </citation>
    <scope>NUCLEOTIDE SEQUENCE</scope>
    <source>
        <strain evidence="2">Duluth1</strain>
        <tissue evidence="2">Whole animal</tissue>
    </source>
</reference>
<comment type="caution">
    <text evidence="2">The sequence shown here is derived from an EMBL/GenBank/DDBJ whole genome shotgun (WGS) entry which is preliminary data.</text>
</comment>
<dbReference type="PANTHER" id="PTHR11571:SF150">
    <property type="entry name" value="GLUTATHIONE S-TRANSFERASE"/>
    <property type="match status" value="1"/>
</dbReference>
<dbReference type="AlphaFoldDB" id="A0A9D4MRC7"/>
<dbReference type="InterPro" id="IPR004045">
    <property type="entry name" value="Glutathione_S-Trfase_N"/>
</dbReference>
<gene>
    <name evidence="2" type="ORF">DPMN_005030</name>
</gene>
<dbReference type="Gene3D" id="1.20.1050.10">
    <property type="match status" value="1"/>
</dbReference>
<evidence type="ECO:0000313" key="3">
    <source>
        <dbReference type="Proteomes" id="UP000828390"/>
    </source>
</evidence>
<keyword evidence="3" id="KW-1185">Reference proteome</keyword>
<dbReference type="Pfam" id="PF14497">
    <property type="entry name" value="GST_C_3"/>
    <property type="match status" value="1"/>
</dbReference>
<dbReference type="SUPFAM" id="SSF47616">
    <property type="entry name" value="GST C-terminal domain-like"/>
    <property type="match status" value="1"/>
</dbReference>
<dbReference type="GO" id="GO:0006749">
    <property type="term" value="P:glutathione metabolic process"/>
    <property type="evidence" value="ECO:0007669"/>
    <property type="project" value="TreeGrafter"/>
</dbReference>
<accession>A0A9D4MRC7</accession>
<dbReference type="InterPro" id="IPR036282">
    <property type="entry name" value="Glutathione-S-Trfase_C_sf"/>
</dbReference>
<reference evidence="2" key="1">
    <citation type="journal article" date="2019" name="bioRxiv">
        <title>The Genome of the Zebra Mussel, Dreissena polymorpha: A Resource for Invasive Species Research.</title>
        <authorList>
            <person name="McCartney M.A."/>
            <person name="Auch B."/>
            <person name="Kono T."/>
            <person name="Mallez S."/>
            <person name="Zhang Y."/>
            <person name="Obille A."/>
            <person name="Becker A."/>
            <person name="Abrahante J.E."/>
            <person name="Garbe J."/>
            <person name="Badalamenti J.P."/>
            <person name="Herman A."/>
            <person name="Mangelson H."/>
            <person name="Liachko I."/>
            <person name="Sullivan S."/>
            <person name="Sone E.D."/>
            <person name="Koren S."/>
            <person name="Silverstein K.A.T."/>
            <person name="Beckman K.B."/>
            <person name="Gohl D.M."/>
        </authorList>
    </citation>
    <scope>NUCLEOTIDE SEQUENCE</scope>
    <source>
        <strain evidence="2">Duluth1</strain>
        <tissue evidence="2">Whole animal</tissue>
    </source>
</reference>
<protein>
    <recommendedName>
        <fullName evidence="1">GST N-terminal domain-containing protein</fullName>
    </recommendedName>
</protein>
<proteinExistence type="predicted"/>
<dbReference type="SUPFAM" id="SSF52833">
    <property type="entry name" value="Thioredoxin-like"/>
    <property type="match status" value="1"/>
</dbReference>
<evidence type="ECO:0000313" key="2">
    <source>
        <dbReference type="EMBL" id="KAH3881108.1"/>
    </source>
</evidence>
<name>A0A9D4MRC7_DREPO</name>
<sequence length="173" mass="19297">MATYKVSYFDGKGRGEIIRLVFSAAGKNFEDHRVKGEDWPKFKPETPLGQMPVLTVTKGGKKSLLCQSGTIARSLAREFGLGGQGSEEQQLVEEVFDTVGDVHTAAFKFYFEKDEKSKAAAKTDVVDNHIPRLGNYISKRMKEYGKNGFIIGSKVNTSLLADILHFIPYYTFC</sequence>